<organism evidence="1 2">
    <name type="scientific">Streptococcus constellatus subsp. pharyngis SK1060 = CCUG 46377</name>
    <dbReference type="NCBI Taxonomy" id="1035184"/>
    <lineage>
        <taxon>Bacteria</taxon>
        <taxon>Bacillati</taxon>
        <taxon>Bacillota</taxon>
        <taxon>Bacilli</taxon>
        <taxon>Lactobacillales</taxon>
        <taxon>Streptococcaceae</taxon>
        <taxon>Streptococcus</taxon>
        <taxon>Streptococcus anginosus group</taxon>
    </lineage>
</organism>
<evidence type="ECO:0000313" key="2">
    <source>
        <dbReference type="Proteomes" id="UP000016985"/>
    </source>
</evidence>
<comment type="caution">
    <text evidence="1">The sequence shown here is derived from an EMBL/GenBank/DDBJ whole genome shotgun (WGS) entry which is preliminary data.</text>
</comment>
<gene>
    <name evidence="1" type="ORF">ANG5_1967</name>
</gene>
<dbReference type="AlphaFoldDB" id="U2ZJB0"/>
<feature type="non-terminal residue" evidence="1">
    <location>
        <position position="1"/>
    </location>
</feature>
<proteinExistence type="predicted"/>
<keyword evidence="2" id="KW-1185">Reference proteome</keyword>
<evidence type="ECO:0000313" key="1">
    <source>
        <dbReference type="EMBL" id="GAD45439.1"/>
    </source>
</evidence>
<accession>U2ZJB0</accession>
<reference evidence="1 2" key="1">
    <citation type="submission" date="2013-09" db="EMBL/GenBank/DDBJ databases">
        <title>Genome Sequences of seven clinical isolates and type strains of anginosus group streptococci.</title>
        <authorList>
            <person name="Maruyama F."/>
            <person name="Sakurai A."/>
            <person name="Ogura Y."/>
            <person name="Homma H."/>
            <person name="Takahashi N."/>
            <person name="Ohtsubo Y."/>
            <person name="Hoshino T."/>
            <person name="Okahashi N."/>
            <person name="Nakagawa I."/>
            <person name="Kimura S."/>
            <person name="Fujiwara T."/>
            <person name="Hayashi T."/>
            <person name="Shintani S."/>
        </authorList>
    </citation>
    <scope>NUCLEOTIDE SEQUENCE [LARGE SCALE GENOMIC DNA]</scope>
    <source>
        <strain evidence="2">CCUG46377</strain>
    </source>
</reference>
<dbReference type="EMBL" id="BASX01000028">
    <property type="protein sequence ID" value="GAD45439.1"/>
    <property type="molecule type" value="Genomic_DNA"/>
</dbReference>
<dbReference type="Proteomes" id="UP000016985">
    <property type="component" value="Unassembled WGS sequence"/>
</dbReference>
<name>U2ZJB0_STRCV</name>
<protein>
    <submittedName>
        <fullName evidence="1">Uncharacterized protein</fullName>
    </submittedName>
</protein>
<sequence length="64" mass="7697">TGVYSILKQDFCKFDNYTLCLCKQYIISFKIYRDKTRNDYDFASLPHLDNFIVYLQIALETEQE</sequence>